<protein>
    <submittedName>
        <fullName evidence="2">Uncharacterized protein</fullName>
    </submittedName>
</protein>
<dbReference type="EMBL" id="FTOE01000004">
    <property type="protein sequence ID" value="SIS73943.1"/>
    <property type="molecule type" value="Genomic_DNA"/>
</dbReference>
<sequence length="110" mass="12331">MTTLYSQFKAFNKASDRTSPSMSTRSKIQLAIGTALVIFAGFFLASFLMIISLLVLPFAAFRLWLFKRKIQKYADSNTQYSDFVNAGAQDSSIIEAEYTVMDSAPDQVKH</sequence>
<reference evidence="3" key="1">
    <citation type="submission" date="2017-01" db="EMBL/GenBank/DDBJ databases">
        <authorList>
            <person name="Varghese N."/>
            <person name="Submissions S."/>
        </authorList>
    </citation>
    <scope>NUCLEOTIDE SEQUENCE [LARGE SCALE GENOMIC DNA]</scope>
    <source>
        <strain evidence="3">DSM 22306</strain>
    </source>
</reference>
<dbReference type="Proteomes" id="UP000185999">
    <property type="component" value="Unassembled WGS sequence"/>
</dbReference>
<evidence type="ECO:0000313" key="2">
    <source>
        <dbReference type="EMBL" id="SIS73943.1"/>
    </source>
</evidence>
<organism evidence="2 3">
    <name type="scientific">Neptunomonas antarctica</name>
    <dbReference type="NCBI Taxonomy" id="619304"/>
    <lineage>
        <taxon>Bacteria</taxon>
        <taxon>Pseudomonadati</taxon>
        <taxon>Pseudomonadota</taxon>
        <taxon>Gammaproteobacteria</taxon>
        <taxon>Oceanospirillales</taxon>
        <taxon>Oceanospirillaceae</taxon>
        <taxon>Neptunomonas</taxon>
    </lineage>
</organism>
<keyword evidence="1" id="KW-0812">Transmembrane</keyword>
<proteinExistence type="predicted"/>
<keyword evidence="1" id="KW-1133">Transmembrane helix</keyword>
<dbReference type="RefSeq" id="WP_054341604.1">
    <property type="nucleotide sequence ID" value="NZ_FTOE01000004.1"/>
</dbReference>
<evidence type="ECO:0000256" key="1">
    <source>
        <dbReference type="SAM" id="Phobius"/>
    </source>
</evidence>
<dbReference type="AlphaFoldDB" id="A0A1N7LJF4"/>
<keyword evidence="1" id="KW-0472">Membrane</keyword>
<gene>
    <name evidence="2" type="ORF">SAMN05421760_10479</name>
</gene>
<feature type="transmembrane region" description="Helical" evidence="1">
    <location>
        <begin position="28"/>
        <end position="61"/>
    </location>
</feature>
<dbReference type="STRING" id="619304.SAMN05421760_10479"/>
<name>A0A1N7LJF4_9GAMM</name>
<keyword evidence="3" id="KW-1185">Reference proteome</keyword>
<accession>A0A1N7LJF4</accession>
<evidence type="ECO:0000313" key="3">
    <source>
        <dbReference type="Proteomes" id="UP000185999"/>
    </source>
</evidence>